<proteinExistence type="predicted"/>
<accession>A0A8K0MX87</accession>
<dbReference type="OrthoDB" id="614743at2759"/>
<sequence>MPLWDEGEWEYCNGWVSGNTWRWQHGDIDCKVLEVLQPVTFGARVIPDDEGKGSSGDLVYTRARFERVVRSNDMEVFYMIEEEDEGNNLGEVATIVATASAADVGLNVVGVLRWQDTEDLVFGDWDHVSPRQRLGLFNKGNREQGLSDRDADVDSVGTATIFSTALVRPKIYPIFSRGSSL</sequence>
<evidence type="ECO:0000313" key="2">
    <source>
        <dbReference type="Proteomes" id="UP000797356"/>
    </source>
</evidence>
<dbReference type="Proteomes" id="UP000797356">
    <property type="component" value="Chromosome 2"/>
</dbReference>
<name>A0A8K0MX87_COCNU</name>
<dbReference type="GO" id="GO:0010274">
    <property type="term" value="P:hydrotropism"/>
    <property type="evidence" value="ECO:0007669"/>
    <property type="project" value="InterPro"/>
</dbReference>
<evidence type="ECO:0000313" key="1">
    <source>
        <dbReference type="EMBL" id="KAG1331222.1"/>
    </source>
</evidence>
<comment type="caution">
    <text evidence="1">The sequence shown here is derived from an EMBL/GenBank/DDBJ whole genome shotgun (WGS) entry which is preliminary data.</text>
</comment>
<organism evidence="1 2">
    <name type="scientific">Cocos nucifera</name>
    <name type="common">Coconut palm</name>
    <dbReference type="NCBI Taxonomy" id="13894"/>
    <lineage>
        <taxon>Eukaryota</taxon>
        <taxon>Viridiplantae</taxon>
        <taxon>Streptophyta</taxon>
        <taxon>Embryophyta</taxon>
        <taxon>Tracheophyta</taxon>
        <taxon>Spermatophyta</taxon>
        <taxon>Magnoliopsida</taxon>
        <taxon>Liliopsida</taxon>
        <taxon>Arecaceae</taxon>
        <taxon>Arecoideae</taxon>
        <taxon>Cocoseae</taxon>
        <taxon>Attaleinae</taxon>
        <taxon>Cocos</taxon>
    </lineage>
</organism>
<dbReference type="Pfam" id="PF04759">
    <property type="entry name" value="DUF617"/>
    <property type="match status" value="1"/>
</dbReference>
<dbReference type="EMBL" id="CM017873">
    <property type="protein sequence ID" value="KAG1331222.1"/>
    <property type="molecule type" value="Genomic_DNA"/>
</dbReference>
<dbReference type="InterPro" id="IPR006460">
    <property type="entry name" value="MIZ1-like_pln"/>
</dbReference>
<reference evidence="1" key="1">
    <citation type="journal article" date="2017" name="Gigascience">
        <title>The genome draft of coconut (Cocos nucifera).</title>
        <authorList>
            <person name="Xiao Y."/>
            <person name="Xu P."/>
            <person name="Fan H."/>
            <person name="Baudouin L."/>
            <person name="Xia W."/>
            <person name="Bocs S."/>
            <person name="Xu J."/>
            <person name="Li Q."/>
            <person name="Guo A."/>
            <person name="Zhou L."/>
            <person name="Li J."/>
            <person name="Wu Y."/>
            <person name="Ma Z."/>
            <person name="Armero A."/>
            <person name="Issali A.E."/>
            <person name="Liu N."/>
            <person name="Peng M."/>
            <person name="Yang Y."/>
        </authorList>
    </citation>
    <scope>NUCLEOTIDE SEQUENCE</scope>
    <source>
        <tissue evidence="1">Spear leaf of Hainan Tall coconut</tissue>
    </source>
</reference>
<dbReference type="PANTHER" id="PTHR31696">
    <property type="entry name" value="PROTEIN MIZU-KUSSEI 1"/>
    <property type="match status" value="1"/>
</dbReference>
<dbReference type="AlphaFoldDB" id="A0A8K0MX87"/>
<dbReference type="PANTHER" id="PTHR31696:SF71">
    <property type="entry name" value="PROTEIN MIZU-KUSSEI 1"/>
    <property type="match status" value="1"/>
</dbReference>
<protein>
    <submittedName>
        <fullName evidence="1">Uncharacterized protein</fullName>
    </submittedName>
</protein>
<keyword evidence="2" id="KW-1185">Reference proteome</keyword>
<gene>
    <name evidence="1" type="ORF">COCNU_02G011900</name>
</gene>
<reference evidence="1" key="2">
    <citation type="submission" date="2019-07" db="EMBL/GenBank/DDBJ databases">
        <authorList>
            <person name="Yang Y."/>
            <person name="Bocs S."/>
            <person name="Baudouin L."/>
        </authorList>
    </citation>
    <scope>NUCLEOTIDE SEQUENCE</scope>
    <source>
        <tissue evidence="1">Spear leaf of Hainan Tall coconut</tissue>
    </source>
</reference>